<dbReference type="GO" id="GO:0005737">
    <property type="term" value="C:cytoplasm"/>
    <property type="evidence" value="ECO:0007669"/>
    <property type="project" value="TreeGrafter"/>
</dbReference>
<evidence type="ECO:0000256" key="1">
    <source>
        <dbReference type="ARBA" id="ARBA00009005"/>
    </source>
</evidence>
<sequence>MAIFVGDSQDPAGSICPSDALVVSGVSLPGTPPSLESPIINPPGASHPNEASTSVHNEDAELTDEIKSVKERIASYEMQEVDIVKKYGMPGNIDSATILQTVKDMVCDSEDPQYSLEIVRDAELLDALLKERCRLEHLQEQRFPRPRLPNSSEQLPNPRDPEPLNPDRSWGIIIGINAYQASPLRGCVSDALDVYQYLVHVLGVPESHIQLLLAPCGGPSPDTPFPSRANIIEALHSLHRNPLIQKGDNIMIYFSGHGASYRCLDYFPKREGGTVHTGAVEAICPADRTVDMNGHPLIPDISDRELNTILHLIHVKKGENITVITDCCYASGVTRGVSSSFQHNTTRNLPPLLASGLELMLQTGDENLREFYLPGTVSVLAENWSPLNASHVLLAACREYQFAREVQKDDGTVNGVFTEALMSVLRSGLHNQSYHDLGCTISAATPLQTPIAIGENKDKLFPWYPRV</sequence>
<evidence type="ECO:0000313" key="4">
    <source>
        <dbReference type="EMBL" id="SJL09172.1"/>
    </source>
</evidence>
<dbReference type="EMBL" id="FUEG01000010">
    <property type="protein sequence ID" value="SJL09172.1"/>
    <property type="molecule type" value="Genomic_DNA"/>
</dbReference>
<dbReference type="PANTHER" id="PTHR48104:SF30">
    <property type="entry name" value="METACASPASE-1"/>
    <property type="match status" value="1"/>
</dbReference>
<proteinExistence type="inferred from homology"/>
<comment type="similarity">
    <text evidence="1">Belongs to the peptidase C14B family.</text>
</comment>
<dbReference type="InterPro" id="IPR050452">
    <property type="entry name" value="Metacaspase"/>
</dbReference>
<dbReference type="PANTHER" id="PTHR48104">
    <property type="entry name" value="METACASPASE-4"/>
    <property type="match status" value="1"/>
</dbReference>
<name>A0A284RK83_ARMOS</name>
<accession>A0A284RK83</accession>
<dbReference type="GO" id="GO:0004197">
    <property type="term" value="F:cysteine-type endopeptidase activity"/>
    <property type="evidence" value="ECO:0007669"/>
    <property type="project" value="InterPro"/>
</dbReference>
<dbReference type="OMA" id="VITDCCY"/>
<evidence type="ECO:0000259" key="3">
    <source>
        <dbReference type="Pfam" id="PF00656"/>
    </source>
</evidence>
<dbReference type="Pfam" id="PF00656">
    <property type="entry name" value="Peptidase_C14"/>
    <property type="match status" value="1"/>
</dbReference>
<feature type="region of interest" description="Disordered" evidence="2">
    <location>
        <begin position="143"/>
        <end position="166"/>
    </location>
</feature>
<organism evidence="4 5">
    <name type="scientific">Armillaria ostoyae</name>
    <name type="common">Armillaria root rot fungus</name>
    <dbReference type="NCBI Taxonomy" id="47428"/>
    <lineage>
        <taxon>Eukaryota</taxon>
        <taxon>Fungi</taxon>
        <taxon>Dikarya</taxon>
        <taxon>Basidiomycota</taxon>
        <taxon>Agaricomycotina</taxon>
        <taxon>Agaricomycetes</taxon>
        <taxon>Agaricomycetidae</taxon>
        <taxon>Agaricales</taxon>
        <taxon>Marasmiineae</taxon>
        <taxon>Physalacriaceae</taxon>
        <taxon>Armillaria</taxon>
    </lineage>
</organism>
<dbReference type="STRING" id="47428.A0A284RK83"/>
<reference evidence="5" key="1">
    <citation type="journal article" date="2017" name="Nat. Ecol. Evol.">
        <title>Genome expansion and lineage-specific genetic innovations in the forest pathogenic fungi Armillaria.</title>
        <authorList>
            <person name="Sipos G."/>
            <person name="Prasanna A.N."/>
            <person name="Walter M.C."/>
            <person name="O'Connor E."/>
            <person name="Balint B."/>
            <person name="Krizsan K."/>
            <person name="Kiss B."/>
            <person name="Hess J."/>
            <person name="Varga T."/>
            <person name="Slot J."/>
            <person name="Riley R."/>
            <person name="Boka B."/>
            <person name="Rigling D."/>
            <person name="Barry K."/>
            <person name="Lee J."/>
            <person name="Mihaltcheva S."/>
            <person name="LaButti K."/>
            <person name="Lipzen A."/>
            <person name="Waldron R."/>
            <person name="Moloney N.M."/>
            <person name="Sperisen C."/>
            <person name="Kredics L."/>
            <person name="Vagvoelgyi C."/>
            <person name="Patrignani A."/>
            <person name="Fitzpatrick D."/>
            <person name="Nagy I."/>
            <person name="Doyle S."/>
            <person name="Anderson J.B."/>
            <person name="Grigoriev I.V."/>
            <person name="Gueldener U."/>
            <person name="Muensterkoetter M."/>
            <person name="Nagy L.G."/>
        </authorList>
    </citation>
    <scope>NUCLEOTIDE SEQUENCE [LARGE SCALE GENOMIC DNA]</scope>
    <source>
        <strain evidence="5">C18/9</strain>
    </source>
</reference>
<dbReference type="Gene3D" id="3.40.50.1460">
    <property type="match status" value="1"/>
</dbReference>
<evidence type="ECO:0000313" key="5">
    <source>
        <dbReference type="Proteomes" id="UP000219338"/>
    </source>
</evidence>
<dbReference type="OrthoDB" id="10255174at2759"/>
<protein>
    <recommendedName>
        <fullName evidence="3">Peptidase C14 caspase domain-containing protein</fullName>
    </recommendedName>
</protein>
<dbReference type="InterPro" id="IPR011600">
    <property type="entry name" value="Pept_C14_caspase"/>
</dbReference>
<feature type="region of interest" description="Disordered" evidence="2">
    <location>
        <begin position="33"/>
        <end position="61"/>
    </location>
</feature>
<gene>
    <name evidence="4" type="ORF">ARMOST_12548</name>
</gene>
<evidence type="ECO:0000256" key="2">
    <source>
        <dbReference type="SAM" id="MobiDB-lite"/>
    </source>
</evidence>
<dbReference type="AlphaFoldDB" id="A0A284RK83"/>
<keyword evidence="5" id="KW-1185">Reference proteome</keyword>
<dbReference type="Proteomes" id="UP000219338">
    <property type="component" value="Unassembled WGS sequence"/>
</dbReference>
<feature type="domain" description="Peptidase C14 caspase" evidence="3">
    <location>
        <begin position="170"/>
        <end position="437"/>
    </location>
</feature>
<dbReference type="GO" id="GO:0006508">
    <property type="term" value="P:proteolysis"/>
    <property type="evidence" value="ECO:0007669"/>
    <property type="project" value="InterPro"/>
</dbReference>